<feature type="domain" description="ABC transmembrane type-1" evidence="11">
    <location>
        <begin position="742"/>
        <end position="1029"/>
    </location>
</feature>
<dbReference type="InterPro" id="IPR017871">
    <property type="entry name" value="ABC_transporter-like_CS"/>
</dbReference>
<dbReference type="PANTHER" id="PTHR43394:SF27">
    <property type="entry name" value="ATP-DEPENDENT TRANSLOCASE ABCB1-LIKE"/>
    <property type="match status" value="1"/>
</dbReference>
<dbReference type="PROSITE" id="PS50893">
    <property type="entry name" value="ABC_TRANSPORTER_2"/>
    <property type="match status" value="2"/>
</dbReference>
<feature type="transmembrane region" description="Helical" evidence="9">
    <location>
        <begin position="785"/>
        <end position="813"/>
    </location>
</feature>
<evidence type="ECO:0000259" key="10">
    <source>
        <dbReference type="PROSITE" id="PS50893"/>
    </source>
</evidence>
<keyword evidence="4" id="KW-0547">Nucleotide-binding</keyword>
<dbReference type="PROSITE" id="PS50929">
    <property type="entry name" value="ABC_TM1F"/>
    <property type="match status" value="2"/>
</dbReference>
<dbReference type="InterPro" id="IPR003439">
    <property type="entry name" value="ABC_transporter-like_ATP-bd"/>
</dbReference>
<dbReference type="Pfam" id="PF00005">
    <property type="entry name" value="ABC_tran"/>
    <property type="match status" value="2"/>
</dbReference>
<comment type="caution">
    <text evidence="12">The sequence shown here is derived from an EMBL/GenBank/DDBJ whole genome shotgun (WGS) entry which is preliminary data.</text>
</comment>
<evidence type="ECO:0000256" key="6">
    <source>
        <dbReference type="ARBA" id="ARBA00022989"/>
    </source>
</evidence>
<keyword evidence="5" id="KW-0067">ATP-binding</keyword>
<feature type="transmembrane region" description="Helical" evidence="9">
    <location>
        <begin position="738"/>
        <end position="765"/>
    </location>
</feature>
<dbReference type="CDD" id="cd03249">
    <property type="entry name" value="ABC_MTABC3_MDL1_MDL2"/>
    <property type="match status" value="2"/>
</dbReference>
<evidence type="ECO:0000313" key="12">
    <source>
        <dbReference type="EMBL" id="KAJ3573412.1"/>
    </source>
</evidence>
<gene>
    <name evidence="12" type="ORF">NP233_g2453</name>
</gene>
<proteinExistence type="inferred from homology"/>
<feature type="region of interest" description="Disordered" evidence="8">
    <location>
        <begin position="659"/>
        <end position="680"/>
    </location>
</feature>
<feature type="domain" description="ABC transporter" evidence="10">
    <location>
        <begin position="407"/>
        <end position="654"/>
    </location>
</feature>
<evidence type="ECO:0000256" key="2">
    <source>
        <dbReference type="ARBA" id="ARBA00007577"/>
    </source>
</evidence>
<dbReference type="InterPro" id="IPR036640">
    <property type="entry name" value="ABC1_TM_sf"/>
</dbReference>
<dbReference type="FunFam" id="1.20.1560.10:FF:000102">
    <property type="entry name" value="ABC multidrug transporter Mdr1"/>
    <property type="match status" value="1"/>
</dbReference>
<evidence type="ECO:0000256" key="4">
    <source>
        <dbReference type="ARBA" id="ARBA00022741"/>
    </source>
</evidence>
<feature type="transmembrane region" description="Helical" evidence="9">
    <location>
        <begin position="229"/>
        <end position="248"/>
    </location>
</feature>
<dbReference type="FunFam" id="3.40.50.300:FF:000913">
    <property type="entry name" value="ABC multidrug transporter SitT"/>
    <property type="match status" value="1"/>
</dbReference>
<dbReference type="Proteomes" id="UP001213000">
    <property type="component" value="Unassembled WGS sequence"/>
</dbReference>
<dbReference type="Gene3D" id="3.40.50.300">
    <property type="entry name" value="P-loop containing nucleotide triphosphate hydrolases"/>
    <property type="match status" value="2"/>
</dbReference>
<feature type="transmembrane region" description="Helical" evidence="9">
    <location>
        <begin position="343"/>
        <end position="364"/>
    </location>
</feature>
<dbReference type="GO" id="GO:0005524">
    <property type="term" value="F:ATP binding"/>
    <property type="evidence" value="ECO:0007669"/>
    <property type="project" value="UniProtKB-KW"/>
</dbReference>
<evidence type="ECO:0000313" key="13">
    <source>
        <dbReference type="Proteomes" id="UP001213000"/>
    </source>
</evidence>
<dbReference type="PROSITE" id="PS00211">
    <property type="entry name" value="ABC_TRANSPORTER_1"/>
    <property type="match status" value="2"/>
</dbReference>
<feature type="domain" description="ABC transporter" evidence="10">
    <location>
        <begin position="1069"/>
        <end position="1309"/>
    </location>
</feature>
<dbReference type="CDD" id="cd18578">
    <property type="entry name" value="ABC_6TM_Pgp_ABCB1_D2_like"/>
    <property type="match status" value="1"/>
</dbReference>
<dbReference type="GO" id="GO:0090374">
    <property type="term" value="P:oligopeptide export from mitochondrion"/>
    <property type="evidence" value="ECO:0007669"/>
    <property type="project" value="TreeGrafter"/>
</dbReference>
<dbReference type="GO" id="GO:0016887">
    <property type="term" value="F:ATP hydrolysis activity"/>
    <property type="evidence" value="ECO:0007669"/>
    <property type="project" value="InterPro"/>
</dbReference>
<feature type="compositionally biased region" description="Basic and acidic residues" evidence="8">
    <location>
        <begin position="7"/>
        <end position="44"/>
    </location>
</feature>
<keyword evidence="6 9" id="KW-1133">Transmembrane helix</keyword>
<comment type="similarity">
    <text evidence="2">Belongs to the ABC transporter superfamily. ABCB family. Multidrug resistance exporter (TC 3.A.1.201) subfamily.</text>
</comment>
<keyword evidence="7 9" id="KW-0472">Membrane</keyword>
<dbReference type="FunFam" id="3.40.50.300:FF:000251">
    <property type="entry name" value="ABC transporter B family member 19"/>
    <property type="match status" value="1"/>
</dbReference>
<feature type="transmembrane region" description="Helical" evidence="9">
    <location>
        <begin position="888"/>
        <end position="908"/>
    </location>
</feature>
<dbReference type="SUPFAM" id="SSF52540">
    <property type="entry name" value="P-loop containing nucleoside triphosphate hydrolases"/>
    <property type="match status" value="2"/>
</dbReference>
<dbReference type="Gene3D" id="1.20.1560.10">
    <property type="entry name" value="ABC transporter type 1, transmembrane domain"/>
    <property type="match status" value="2"/>
</dbReference>
<feature type="region of interest" description="Disordered" evidence="8">
    <location>
        <begin position="1"/>
        <end position="44"/>
    </location>
</feature>
<feature type="transmembrane region" description="Helical" evidence="9">
    <location>
        <begin position="856"/>
        <end position="882"/>
    </location>
</feature>
<evidence type="ECO:0000259" key="11">
    <source>
        <dbReference type="PROSITE" id="PS50929"/>
    </source>
</evidence>
<dbReference type="EMBL" id="JANIEX010000104">
    <property type="protein sequence ID" value="KAJ3573412.1"/>
    <property type="molecule type" value="Genomic_DNA"/>
</dbReference>
<dbReference type="PANTHER" id="PTHR43394">
    <property type="entry name" value="ATP-DEPENDENT PERMEASE MDL1, MITOCHONDRIAL"/>
    <property type="match status" value="1"/>
</dbReference>
<evidence type="ECO:0000256" key="9">
    <source>
        <dbReference type="SAM" id="Phobius"/>
    </source>
</evidence>
<dbReference type="Pfam" id="PF00664">
    <property type="entry name" value="ABC_membrane"/>
    <property type="match status" value="2"/>
</dbReference>
<name>A0AAD5W2A0_9AGAR</name>
<reference evidence="12" key="1">
    <citation type="submission" date="2022-07" db="EMBL/GenBank/DDBJ databases">
        <title>Genome Sequence of Leucocoprinus birnbaumii.</title>
        <authorList>
            <person name="Buettner E."/>
        </authorList>
    </citation>
    <scope>NUCLEOTIDE SEQUENCE</scope>
    <source>
        <strain evidence="12">VT141</strain>
    </source>
</reference>
<evidence type="ECO:0000256" key="3">
    <source>
        <dbReference type="ARBA" id="ARBA00022692"/>
    </source>
</evidence>
<dbReference type="GO" id="GO:0005743">
    <property type="term" value="C:mitochondrial inner membrane"/>
    <property type="evidence" value="ECO:0007669"/>
    <property type="project" value="TreeGrafter"/>
</dbReference>
<feature type="transmembrane region" description="Helical" evidence="9">
    <location>
        <begin position="306"/>
        <end position="331"/>
    </location>
</feature>
<evidence type="ECO:0000256" key="5">
    <source>
        <dbReference type="ARBA" id="ARBA00022840"/>
    </source>
</evidence>
<dbReference type="SUPFAM" id="SSF90123">
    <property type="entry name" value="ABC transporter transmembrane region"/>
    <property type="match status" value="2"/>
</dbReference>
<organism evidence="12 13">
    <name type="scientific">Leucocoprinus birnbaumii</name>
    <dbReference type="NCBI Taxonomy" id="56174"/>
    <lineage>
        <taxon>Eukaryota</taxon>
        <taxon>Fungi</taxon>
        <taxon>Dikarya</taxon>
        <taxon>Basidiomycota</taxon>
        <taxon>Agaricomycotina</taxon>
        <taxon>Agaricomycetes</taxon>
        <taxon>Agaricomycetidae</taxon>
        <taxon>Agaricales</taxon>
        <taxon>Agaricineae</taxon>
        <taxon>Agaricaceae</taxon>
        <taxon>Leucocoprinus</taxon>
    </lineage>
</organism>
<protein>
    <submittedName>
        <fullName evidence="12">Uncharacterized protein</fullName>
    </submittedName>
</protein>
<feature type="domain" description="ABC transmembrane type-1" evidence="11">
    <location>
        <begin position="68"/>
        <end position="372"/>
    </location>
</feature>
<sequence>MKFLWGNKKEKGEESDEKKTEDLEKKNEGQDQKTEGTDEKEKKEPELPPVSFFKMFMFSTPFEIMIDVVGLVTAAAAGAAQPILALLFGTLANNFVNFARTVELFKIGQATQADLDAAASDFRSSSSKNALYFVYTGIVVWACTWFYVYGWSYTSETNSKRIREAYLKATLRQDVEYFDEVGAGEVATRIQSDTHLVQQGISEKVPMTLQFIGSFIAGMIIGYTQCWQLALAMCSIFPCISLTGALMGKFMTRYTQLSLDGIGSAGSIAEESISTIRTAKAFGIQSHLGALFDDKVSGASRNDMKLALVQGFGFAAFFFISYAAYGLAFSFGTTLINQGIANAGQVITVFMSIFIGSFSLTIVAPQVVAITTARGAAAKLFATIERIPPIDSSSPSGEKPSSVNGTIILDNVTFSYPSRPSIQVLKHVSMSFTAGKSYALVGPSGSGKSTIVALLERFYDPKEGNISLDGMDLTQLNVKWLRQQIGLVSQEPVLFGTTVRENVLFGLAGSKYDNDSTTEEEKFKLIKEACKKANAHDFIMRLPKGYDTLVGERGFMLSGGQKQRVAIARAIVSDPRVLVLDEATSALDTRSEEVVQDALARASEGRTTIAIAHRLSTIKNSDKIYVMTSGEVVEQGSHDELMSLQGTYSRLVEAQNLKKQTGGLPTGGENTPIPRAPSEEDIKERSKGAELARRVSSVYEKESLKQVDIEVGGEEVKEKKYSAFYLAMRMGAIVKDEWLKFLLGSIFSIIVGLIYPAFGIVYSFAIEGFSSPDPHVRRVQGDRNALWFFIIAIGYAVTMGFQNYFFSTAAATLTLRLRKLSFRAVMRQDVEFFDNEKNTSGVLTARINGDPKKVNGLAGTTLGTIIQGIATIAAGVIAGLAIVWKVGLVGLACMPVLLTVGYTSLIVVMQKDANNKEAHAQSAQIACESAAAIRTVASLTREDGCVAKYSQSLGVPLQRAIKAGFVRTGLFAASQSSMFFVIALIFWYGSVLFSRLEISIFQLFVGLMATTLGAMQAGGMFQFSPDISAAKTAASDIIALLDSPSAIESDVAEPRQHHEKDSKRIEGKIEARDIRFSYPTRPNLPVLKGISFSVEPSQYVAFVGASGSGKSTIVQLIQRFYDLDSGAICIDGQPLTDLALSEYRKDVALVSQEPTLYSGSLRFNILLGATKPHSEVTQEQLEEACRKANILDFIKDLPDGFETAVGNKGSQLSGGQKQRIAIARALIRNPKILLLDEATSALDSASEKVVQAALDEAAKGRTTIAIAHRLSTIQDADKIFFIKNGNISESGTHNELLALRGDYHDYAEKKGHRLRSLDLRVNAVRWHHVVLWTIDSDDEFPLLETLSLWISSPDPSDPVLTVPLWSACCPNLRNLILADPAYDIYHGFRTHQITALSIEGLHPDHAIYILSEFASSVIEFSVGDIALNQNLPSSIPTPPAIQFCHRSQPRKFSWEPRGYSHIGPVTCIHLLKAPGVQRVSWGIFDEPGLSSSWLSSWTGFFQEMEQLKLITFDFDLEPELTLELLTALSFQSVQGIEVIIRNPAELNGCLKPFKCPGDAGSERSAYPCWEILDIWIQASDISPEEALKKLSAAMEVFRSRRPPRLLPSCIPIRHMRIRNYEMEFKNLVEKLLAMYPDFDVKASLSTEVLVVIFTLVCVPNPLWCSGEHQHPPVILTSGTAILHLCEQIFLKLSNQIRILDLDINADVWGAIAAHSRYSQSLSVEDLSLRITGLETIHPNHAMYILSQCVNVVDVFALADLSDHWYLPESVPTPVLSGSVVLPRLSSFAWQECDGTVTRENWEIHLIHAPAVRHLAWSISSQDYDMLSS</sequence>
<keyword evidence="13" id="KW-1185">Reference proteome</keyword>
<evidence type="ECO:0000256" key="1">
    <source>
        <dbReference type="ARBA" id="ARBA00004141"/>
    </source>
</evidence>
<evidence type="ECO:0000256" key="7">
    <source>
        <dbReference type="ARBA" id="ARBA00023136"/>
    </source>
</evidence>
<feature type="transmembrane region" description="Helical" evidence="9">
    <location>
        <begin position="64"/>
        <end position="88"/>
    </location>
</feature>
<dbReference type="InterPro" id="IPR039421">
    <property type="entry name" value="Type_1_exporter"/>
</dbReference>
<dbReference type="InterPro" id="IPR011527">
    <property type="entry name" value="ABC1_TM_dom"/>
</dbReference>
<dbReference type="SMART" id="SM00382">
    <property type="entry name" value="AAA"/>
    <property type="match status" value="2"/>
</dbReference>
<dbReference type="InterPro" id="IPR027417">
    <property type="entry name" value="P-loop_NTPase"/>
</dbReference>
<feature type="transmembrane region" description="Helical" evidence="9">
    <location>
        <begin position="130"/>
        <end position="151"/>
    </location>
</feature>
<evidence type="ECO:0000256" key="8">
    <source>
        <dbReference type="SAM" id="MobiDB-lite"/>
    </source>
</evidence>
<dbReference type="GO" id="GO:0015421">
    <property type="term" value="F:ABC-type oligopeptide transporter activity"/>
    <property type="evidence" value="ECO:0007669"/>
    <property type="project" value="TreeGrafter"/>
</dbReference>
<dbReference type="InterPro" id="IPR003593">
    <property type="entry name" value="AAA+_ATPase"/>
</dbReference>
<accession>A0AAD5W2A0</accession>
<keyword evidence="3 9" id="KW-0812">Transmembrane</keyword>
<dbReference type="CDD" id="cd18577">
    <property type="entry name" value="ABC_6TM_Pgp_ABCB1_D1_like"/>
    <property type="match status" value="1"/>
</dbReference>
<comment type="subcellular location">
    <subcellularLocation>
        <location evidence="1">Membrane</location>
        <topology evidence="1">Multi-pass membrane protein</topology>
    </subcellularLocation>
</comment>
<feature type="transmembrane region" description="Helical" evidence="9">
    <location>
        <begin position="205"/>
        <end position="223"/>
    </location>
</feature>
<feature type="transmembrane region" description="Helical" evidence="9">
    <location>
        <begin position="969"/>
        <end position="988"/>
    </location>
</feature>